<name>A0ABQ9FP92_TEGGR</name>
<keyword evidence="1" id="KW-0175">Coiled coil</keyword>
<feature type="compositionally biased region" description="Basic and acidic residues" evidence="2">
    <location>
        <begin position="99"/>
        <end position="112"/>
    </location>
</feature>
<feature type="region of interest" description="Disordered" evidence="2">
    <location>
        <begin position="1"/>
        <end position="125"/>
    </location>
</feature>
<evidence type="ECO:0000313" key="3">
    <source>
        <dbReference type="EMBL" id="KAJ8319102.1"/>
    </source>
</evidence>
<feature type="region of interest" description="Disordered" evidence="2">
    <location>
        <begin position="321"/>
        <end position="357"/>
    </location>
</feature>
<dbReference type="EMBL" id="JARBDR010000214">
    <property type="protein sequence ID" value="KAJ8319102.1"/>
    <property type="molecule type" value="Genomic_DNA"/>
</dbReference>
<evidence type="ECO:0000256" key="1">
    <source>
        <dbReference type="SAM" id="Coils"/>
    </source>
</evidence>
<feature type="coiled-coil region" evidence="1">
    <location>
        <begin position="460"/>
        <end position="505"/>
    </location>
</feature>
<sequence>MFIRNRSSSDTRENKKISNMPTKSKYYSADEYDSPSDIENTETLISRNQAPRHQNKKKVIKAQRAKRPESTNNSMSGLRRMGDKEMAYLSTSNYLRQKTGREKTPKNKHDNPTTKPPSGTPAYKSPEEYYDQILELKKQIQGLHQDNSALKAKEKEIEGLLDPTKSEELRRTLGDKRSDSGSVIHSLKQKILKLETQLKDKETSYSKLQSDLKATKIEEMKVQLETCFQEIVRLQMSKDTGVHKSNRPTKDSTGKVKALNETVLRLNKLNEQLQIENQSLRKDLNRELDDKGKETSREYEDMNRKQLLGAIKKLEKKLHVAEKKSGDTDSLQSYNERMDERQGKHKIALEGSTEERLESLDKRETQLLDELQKQKDLVKRLQEDKASYRKKKEIQALQKELNDLQSQLNVPLTGRRTPRSTTPRRPSSRPPSGRKSSVDSTASEDRRQKEVEKFREDYAAKKIQQKYKSFRKARDEHETELLKDREENERKIQEFRQKRSALAALLIHFDSTEDDEDEDVVSSRYKSSAKRPSSGGITALSSHGGRPSSGSGRKSLSGSYGSRPGSAGRQSTSGSISMRPGSARSRTSSGGKIYTYYNIFLFNIPFKSL</sequence>
<feature type="compositionally biased region" description="Basic residues" evidence="2">
    <location>
        <begin position="53"/>
        <end position="65"/>
    </location>
</feature>
<feature type="compositionally biased region" description="Basic and acidic residues" evidence="2">
    <location>
        <begin position="7"/>
        <end position="16"/>
    </location>
</feature>
<feature type="compositionally biased region" description="Polar residues" evidence="2">
    <location>
        <begin position="41"/>
        <end position="52"/>
    </location>
</feature>
<evidence type="ECO:0000256" key="2">
    <source>
        <dbReference type="SAM" id="MobiDB-lite"/>
    </source>
</evidence>
<dbReference type="Proteomes" id="UP001217089">
    <property type="component" value="Unassembled WGS sequence"/>
</dbReference>
<organism evidence="3 4">
    <name type="scientific">Tegillarca granosa</name>
    <name type="common">Malaysian cockle</name>
    <name type="synonym">Anadara granosa</name>
    <dbReference type="NCBI Taxonomy" id="220873"/>
    <lineage>
        <taxon>Eukaryota</taxon>
        <taxon>Metazoa</taxon>
        <taxon>Spiralia</taxon>
        <taxon>Lophotrochozoa</taxon>
        <taxon>Mollusca</taxon>
        <taxon>Bivalvia</taxon>
        <taxon>Autobranchia</taxon>
        <taxon>Pteriomorphia</taxon>
        <taxon>Arcoida</taxon>
        <taxon>Arcoidea</taxon>
        <taxon>Arcidae</taxon>
        <taxon>Tegillarca</taxon>
    </lineage>
</organism>
<reference evidence="3 4" key="1">
    <citation type="submission" date="2022-12" db="EMBL/GenBank/DDBJ databases">
        <title>Chromosome-level genome of Tegillarca granosa.</title>
        <authorList>
            <person name="Kim J."/>
        </authorList>
    </citation>
    <scope>NUCLEOTIDE SEQUENCE [LARGE SCALE GENOMIC DNA]</scope>
    <source>
        <strain evidence="3">Teg-2019</strain>
        <tissue evidence="3">Adductor muscle</tissue>
    </source>
</reference>
<evidence type="ECO:0000313" key="4">
    <source>
        <dbReference type="Proteomes" id="UP001217089"/>
    </source>
</evidence>
<feature type="compositionally biased region" description="Basic and acidic residues" evidence="2">
    <location>
        <begin position="443"/>
        <end position="457"/>
    </location>
</feature>
<feature type="compositionally biased region" description="Acidic residues" evidence="2">
    <location>
        <begin position="30"/>
        <end position="40"/>
    </location>
</feature>
<keyword evidence="4" id="KW-1185">Reference proteome</keyword>
<feature type="region of interest" description="Disordered" evidence="2">
    <location>
        <begin position="405"/>
        <end position="457"/>
    </location>
</feature>
<proteinExistence type="predicted"/>
<feature type="coiled-coil region" evidence="1">
    <location>
        <begin position="184"/>
        <end position="218"/>
    </location>
</feature>
<feature type="region of interest" description="Disordered" evidence="2">
    <location>
        <begin position="516"/>
        <end position="588"/>
    </location>
</feature>
<protein>
    <submittedName>
        <fullName evidence="3">Uncharacterized protein</fullName>
    </submittedName>
</protein>
<feature type="compositionally biased region" description="Low complexity" evidence="2">
    <location>
        <begin position="541"/>
        <end position="563"/>
    </location>
</feature>
<comment type="caution">
    <text evidence="3">The sequence shown here is derived from an EMBL/GenBank/DDBJ whole genome shotgun (WGS) entry which is preliminary data.</text>
</comment>
<feature type="compositionally biased region" description="Low complexity" evidence="2">
    <location>
        <begin position="413"/>
        <end position="434"/>
    </location>
</feature>
<gene>
    <name evidence="3" type="ORF">KUTeg_004193</name>
</gene>
<accession>A0ABQ9FP92</accession>